<gene>
    <name evidence="1" type="primary">MNR2_5</name>
    <name evidence="1" type="ORF">FBU59_005944</name>
</gene>
<keyword evidence="2" id="KW-1185">Reference proteome</keyword>
<dbReference type="EMBL" id="JANBPW010004962">
    <property type="protein sequence ID" value="KAJ1933693.1"/>
    <property type="molecule type" value="Genomic_DNA"/>
</dbReference>
<feature type="non-terminal residue" evidence="1">
    <location>
        <position position="394"/>
    </location>
</feature>
<organism evidence="1 2">
    <name type="scientific">Linderina macrospora</name>
    <dbReference type="NCBI Taxonomy" id="4868"/>
    <lineage>
        <taxon>Eukaryota</taxon>
        <taxon>Fungi</taxon>
        <taxon>Fungi incertae sedis</taxon>
        <taxon>Zoopagomycota</taxon>
        <taxon>Kickxellomycotina</taxon>
        <taxon>Kickxellomycetes</taxon>
        <taxon>Kickxellales</taxon>
        <taxon>Kickxellaceae</taxon>
        <taxon>Linderina</taxon>
    </lineage>
</organism>
<proteinExistence type="predicted"/>
<evidence type="ECO:0000313" key="1">
    <source>
        <dbReference type="EMBL" id="KAJ1933693.1"/>
    </source>
</evidence>
<dbReference type="Proteomes" id="UP001150603">
    <property type="component" value="Unassembled WGS sequence"/>
</dbReference>
<sequence length="394" mass="44468">MLSSEDSGDESDDDHGPLAQVLLRENDEIWNNRDYRFTFYSPRTGTVRAADVQSLQTDNENGLDDLIQRATGQVRRRDEKTAMPTVTVSGNGLLHPNDALGRGRSPSAGSYEASVGEGAEDDVCADLFWLDIVDPVDSEIMAVSRIFDLHPLTAEELLLMKEDTPVQDSFKSFKHYDIICYHTSATMESDDPWAQEHAPLDTLQSTETTDEKQKVVEEGLRYRISQWLKRPADPNMPVPEIQIPTESSANETTKEDDILDEPIPFYSIVLPHGIITLHRRNLPHVRNTVARLLLDEDTITLTPDYIAYLLLDDITDTLVPTTRMLELEVDAVDELVLILAEADHDDILKRIGIERRHALWLVRLLHGKAEVLSAVERRVQSKRHGPAPPRVRIS</sequence>
<evidence type="ECO:0000313" key="2">
    <source>
        <dbReference type="Proteomes" id="UP001150603"/>
    </source>
</evidence>
<comment type="caution">
    <text evidence="1">The sequence shown here is derived from an EMBL/GenBank/DDBJ whole genome shotgun (WGS) entry which is preliminary data.</text>
</comment>
<accession>A0ACC1J1J8</accession>
<protein>
    <submittedName>
        <fullName evidence="1">CorA metal ion transporter</fullName>
    </submittedName>
</protein>
<reference evidence="1" key="1">
    <citation type="submission" date="2022-07" db="EMBL/GenBank/DDBJ databases">
        <title>Phylogenomic reconstructions and comparative analyses of Kickxellomycotina fungi.</title>
        <authorList>
            <person name="Reynolds N.K."/>
            <person name="Stajich J.E."/>
            <person name="Barry K."/>
            <person name="Grigoriev I.V."/>
            <person name="Crous P."/>
            <person name="Smith M.E."/>
        </authorList>
    </citation>
    <scope>NUCLEOTIDE SEQUENCE</scope>
    <source>
        <strain evidence="1">NRRL 5244</strain>
    </source>
</reference>
<name>A0ACC1J1J8_9FUNG</name>